<keyword evidence="12" id="KW-1185">Reference proteome</keyword>
<dbReference type="InterPro" id="IPR023358">
    <property type="entry name" value="Peptidase_M18_dom2"/>
</dbReference>
<dbReference type="GO" id="GO:0004177">
    <property type="term" value="F:aminopeptidase activity"/>
    <property type="evidence" value="ECO:0007669"/>
    <property type="project" value="UniProtKB-KW"/>
</dbReference>
<evidence type="ECO:0000256" key="6">
    <source>
        <dbReference type="ARBA" id="ARBA00022801"/>
    </source>
</evidence>
<evidence type="ECO:0000256" key="3">
    <source>
        <dbReference type="ARBA" id="ARBA00022438"/>
    </source>
</evidence>
<dbReference type="GO" id="GO:0008270">
    <property type="term" value="F:zinc ion binding"/>
    <property type="evidence" value="ECO:0007669"/>
    <property type="project" value="InterPro"/>
</dbReference>
<evidence type="ECO:0000256" key="10">
    <source>
        <dbReference type="RuleBase" id="RU004387"/>
    </source>
</evidence>
<dbReference type="RefSeq" id="WP_249242143.1">
    <property type="nucleotide sequence ID" value="NZ_CP096649.1"/>
</dbReference>
<evidence type="ECO:0000256" key="4">
    <source>
        <dbReference type="ARBA" id="ARBA00022670"/>
    </source>
</evidence>
<comment type="cofactor">
    <cofactor evidence="1 10">
        <name>Zn(2+)</name>
        <dbReference type="ChEBI" id="CHEBI:29105"/>
    </cofactor>
</comment>
<dbReference type="AlphaFoldDB" id="A0A9E7DI42"/>
<dbReference type="EMBL" id="CP096649">
    <property type="protein sequence ID" value="UQK58527.1"/>
    <property type="molecule type" value="Genomic_DNA"/>
</dbReference>
<evidence type="ECO:0000313" key="12">
    <source>
        <dbReference type="Proteomes" id="UP000831151"/>
    </source>
</evidence>
<organism evidence="11 12">
    <name type="scientific">Fenollaria massiliensis</name>
    <dbReference type="NCBI Taxonomy" id="938288"/>
    <lineage>
        <taxon>Bacteria</taxon>
        <taxon>Bacillati</taxon>
        <taxon>Bacillota</taxon>
        <taxon>Clostridia</taxon>
        <taxon>Eubacteriales</taxon>
        <taxon>Fenollaria</taxon>
    </lineage>
</organism>
<comment type="similarity">
    <text evidence="2 9">Belongs to the peptidase M18 family.</text>
</comment>
<evidence type="ECO:0000256" key="9">
    <source>
        <dbReference type="RuleBase" id="RU004386"/>
    </source>
</evidence>
<dbReference type="PANTHER" id="PTHR28570">
    <property type="entry name" value="ASPARTYL AMINOPEPTIDASE"/>
    <property type="match status" value="1"/>
</dbReference>
<dbReference type="FunFam" id="2.30.250.10:FF:000003">
    <property type="entry name" value="Probable M18 family aminopeptidase 2"/>
    <property type="match status" value="1"/>
</dbReference>
<dbReference type="InterPro" id="IPR001948">
    <property type="entry name" value="Peptidase_M18"/>
</dbReference>
<keyword evidence="3 9" id="KW-0031">Aminopeptidase</keyword>
<dbReference type="CDD" id="cd05658">
    <property type="entry name" value="M18_DAP"/>
    <property type="match status" value="1"/>
</dbReference>
<dbReference type="GO" id="GO:0006508">
    <property type="term" value="P:proteolysis"/>
    <property type="evidence" value="ECO:0007669"/>
    <property type="project" value="UniProtKB-KW"/>
</dbReference>
<keyword evidence="5 9" id="KW-0479">Metal-binding</keyword>
<dbReference type="SUPFAM" id="SSF101821">
    <property type="entry name" value="Aminopeptidase/glucanase lid domain"/>
    <property type="match status" value="1"/>
</dbReference>
<dbReference type="Gene3D" id="2.30.250.10">
    <property type="entry name" value="Aminopeptidase i, Domain 2"/>
    <property type="match status" value="1"/>
</dbReference>
<dbReference type="SUPFAM" id="SSF53187">
    <property type="entry name" value="Zn-dependent exopeptidases"/>
    <property type="match status" value="1"/>
</dbReference>
<keyword evidence="6 9" id="KW-0378">Hydrolase</keyword>
<protein>
    <recommendedName>
        <fullName evidence="10">M18 family aminopeptidase</fullName>
        <ecNumber evidence="10">3.4.11.-</ecNumber>
    </recommendedName>
</protein>
<accession>A0A9E7DI42</accession>
<dbReference type="GO" id="GO:0005737">
    <property type="term" value="C:cytoplasm"/>
    <property type="evidence" value="ECO:0007669"/>
    <property type="project" value="UniProtKB-ARBA"/>
</dbReference>
<dbReference type="NCBIfam" id="NF002759">
    <property type="entry name" value="PRK02813.1"/>
    <property type="match status" value="1"/>
</dbReference>
<dbReference type="Pfam" id="PF02127">
    <property type="entry name" value="Peptidase_M18"/>
    <property type="match status" value="1"/>
</dbReference>
<dbReference type="Gene3D" id="3.40.630.10">
    <property type="entry name" value="Zn peptidases"/>
    <property type="match status" value="1"/>
</dbReference>
<keyword evidence="4 9" id="KW-0645">Protease</keyword>
<dbReference type="KEGG" id="fms:M1R53_04620"/>
<dbReference type="EC" id="3.4.11.-" evidence="10"/>
<dbReference type="PRINTS" id="PR00932">
    <property type="entry name" value="AMINO1PTASE"/>
</dbReference>
<proteinExistence type="inferred from homology"/>
<evidence type="ECO:0000256" key="7">
    <source>
        <dbReference type="ARBA" id="ARBA00022833"/>
    </source>
</evidence>
<sequence length="429" mass="48369">MNSKTLAKDLIKFIDASPCAFFAVKAMEEELHKSDYKELKEEDKWDLSLGGKYFVKKNDSAILAFELPNTKKDLAFKIIASHSDSPCFRVKPEPDIYQNGYHKLNTEVYGGAILHTWFDRALSLAGRVYTKNKEDALHPKMHLINIDKDLMSIVSLCIHQNREVNKGFDINAQKDTLPILELINDTMEKLKLEDIIAKELKVSREDILDFDLFLYDREGGKIVGLNDEFVQVGRLDNLAMAHLSYKALVANKASKAINLIYVSDNEEVGSMTKQGANSPFLKNVMRRIILALGLDDEEFYRVKAKSFMISSDLAHAYHPNYPEKCDITNMPKMGEGVCIKYAANQSYTSDAESASVFKQFAENAGAKVQAFLNRSDVRGGSTIGPISSTQLDIKSVDIGNPILGMHSVREFGSVEDHYNLYKIFTEFFK</sequence>
<dbReference type="Proteomes" id="UP000831151">
    <property type="component" value="Chromosome"/>
</dbReference>
<reference evidence="11" key="1">
    <citation type="submission" date="2022-04" db="EMBL/GenBank/DDBJ databases">
        <title>Complete genome sequences of Ezakiella coagulans and Fenollaria massiliensis.</title>
        <authorList>
            <person name="France M.T."/>
            <person name="Clifford J."/>
            <person name="Narina S."/>
            <person name="Rutt L."/>
            <person name="Ravel J."/>
        </authorList>
    </citation>
    <scope>NUCLEOTIDE SEQUENCE</scope>
    <source>
        <strain evidence="11">C0061C2</strain>
    </source>
</reference>
<evidence type="ECO:0000256" key="8">
    <source>
        <dbReference type="ARBA" id="ARBA00023049"/>
    </source>
</evidence>
<evidence type="ECO:0000256" key="1">
    <source>
        <dbReference type="ARBA" id="ARBA00001947"/>
    </source>
</evidence>
<name>A0A9E7DI42_9FIRM</name>
<evidence type="ECO:0000256" key="2">
    <source>
        <dbReference type="ARBA" id="ARBA00008290"/>
    </source>
</evidence>
<gene>
    <name evidence="11" type="ORF">M1R53_04620</name>
</gene>
<evidence type="ECO:0000313" key="11">
    <source>
        <dbReference type="EMBL" id="UQK58527.1"/>
    </source>
</evidence>
<dbReference type="PANTHER" id="PTHR28570:SF3">
    <property type="entry name" value="ASPARTYL AMINOPEPTIDASE"/>
    <property type="match status" value="1"/>
</dbReference>
<dbReference type="GO" id="GO:0008237">
    <property type="term" value="F:metallopeptidase activity"/>
    <property type="evidence" value="ECO:0007669"/>
    <property type="project" value="UniProtKB-KW"/>
</dbReference>
<keyword evidence="7 9" id="KW-0862">Zinc</keyword>
<keyword evidence="8 9" id="KW-0482">Metalloprotease</keyword>
<evidence type="ECO:0000256" key="5">
    <source>
        <dbReference type="ARBA" id="ARBA00022723"/>
    </source>
</evidence>